<dbReference type="Proteomes" id="UP000887579">
    <property type="component" value="Unplaced"/>
</dbReference>
<name>A0AC34GNN2_9BILA</name>
<proteinExistence type="predicted"/>
<evidence type="ECO:0000313" key="1">
    <source>
        <dbReference type="Proteomes" id="UP000887579"/>
    </source>
</evidence>
<accession>A0AC34GNN2</accession>
<organism evidence="1 2">
    <name type="scientific">Panagrolaimus sp. ES5</name>
    <dbReference type="NCBI Taxonomy" id="591445"/>
    <lineage>
        <taxon>Eukaryota</taxon>
        <taxon>Metazoa</taxon>
        <taxon>Ecdysozoa</taxon>
        <taxon>Nematoda</taxon>
        <taxon>Chromadorea</taxon>
        <taxon>Rhabditida</taxon>
        <taxon>Tylenchina</taxon>
        <taxon>Panagrolaimomorpha</taxon>
        <taxon>Panagrolaimoidea</taxon>
        <taxon>Panagrolaimidae</taxon>
        <taxon>Panagrolaimus</taxon>
    </lineage>
</organism>
<evidence type="ECO:0000313" key="2">
    <source>
        <dbReference type="WBParaSite" id="ES5_v2.g511.t1"/>
    </source>
</evidence>
<sequence>MPIGSREYSYFNSEKNVRNGVVVECNWNKSDRIAHTIADFTKHECVYVLRSCFKPRINPDTRSQFYKDERPYEVFENVNFEANEVNLVDEKVARNQKKWECFNMGNDVFAVKDICIFSRDAPFKCYSELAGKIVPYNEEISEEVLSANVPFDCYLQFTFTSSNHVNLDRPVIFPITYKVHSLEHVNPDKFGLAFKTPWLRLHQSAYQDFDPFNISPDPDKEKHLPGIKAYALTGKKVYIPSKPRWVVSLAHNKINSLLKVDSGARILPQMSLLVDVRYNDNLNRYIVYDATSRREKDLPATLVNNLYHRASVSPVLECPGYFVYHDIGLIFDKYGQMSAYYSSDRHEKIDVDFTYVDPDERAYTQLEVHHVYNKKEIDLMEMTFEGVYIGNNEFYCPYLHFWFLRAPAKMELSIGAWYRLTIDEIHGKEYLVDVEAAIVPEFDPVPHKMVQETPEFLVDIKVHHVAGNRILVAPYIGPIGITDLELARFENIRAVAIQFPLGEKLPEDRPQRRPRVTRTFKTFENGKSIGGYK</sequence>
<dbReference type="WBParaSite" id="ES5_v2.g511.t1">
    <property type="protein sequence ID" value="ES5_v2.g511.t1"/>
    <property type="gene ID" value="ES5_v2.g511"/>
</dbReference>
<reference evidence="2" key="1">
    <citation type="submission" date="2022-11" db="UniProtKB">
        <authorList>
            <consortium name="WormBaseParasite"/>
        </authorList>
    </citation>
    <scope>IDENTIFICATION</scope>
</reference>
<protein>
    <submittedName>
        <fullName evidence="2">Uncharacterized protein</fullName>
    </submittedName>
</protein>